<evidence type="ECO:0008006" key="4">
    <source>
        <dbReference type="Google" id="ProtNLM"/>
    </source>
</evidence>
<evidence type="ECO:0000313" key="2">
    <source>
        <dbReference type="EMBL" id="RXW15201.1"/>
    </source>
</evidence>
<name>A0A4Q2D933_9AGAR</name>
<proteinExistence type="predicted"/>
<dbReference type="AlphaFoldDB" id="A0A4Q2D933"/>
<reference evidence="2 3" key="1">
    <citation type="submission" date="2019-01" db="EMBL/GenBank/DDBJ databases">
        <title>Draft genome sequence of Psathyrella aberdarensis IHI B618.</title>
        <authorList>
            <person name="Buettner E."/>
            <person name="Kellner H."/>
        </authorList>
    </citation>
    <scope>NUCLEOTIDE SEQUENCE [LARGE SCALE GENOMIC DNA]</scope>
    <source>
        <strain evidence="2 3">IHI B618</strain>
    </source>
</reference>
<sequence>MPPLLPPLPISSLPPPSTPMTSAQLKSTKDLSVLKQPKVRDTASNIAARMILLITLLGVHICGAASVFGAPEILMEILSYCDFPTVMAVSRTNKHGRRVAQIVVRDRFRQVLAPFVGSAQFTSFVRMLTTTGSAVNGSIVRRLLAQQCDFMLLANSVIRYNRSANVNIITPRGQLDSCKSWFTDNEGYTIWERKTIAIPYKTVVRDLWVGEKPRCADDRNKLKVVIAHADSTIVNVILASPFTTQTNMITGAQN</sequence>
<feature type="region of interest" description="Disordered" evidence="1">
    <location>
        <begin position="1"/>
        <end position="22"/>
    </location>
</feature>
<evidence type="ECO:0000256" key="1">
    <source>
        <dbReference type="SAM" id="MobiDB-lite"/>
    </source>
</evidence>
<dbReference type="CDD" id="cd09917">
    <property type="entry name" value="F-box_SF"/>
    <property type="match status" value="1"/>
</dbReference>
<evidence type="ECO:0000313" key="3">
    <source>
        <dbReference type="Proteomes" id="UP000290288"/>
    </source>
</evidence>
<feature type="compositionally biased region" description="Pro residues" evidence="1">
    <location>
        <begin position="1"/>
        <end position="18"/>
    </location>
</feature>
<dbReference type="Proteomes" id="UP000290288">
    <property type="component" value="Unassembled WGS sequence"/>
</dbReference>
<keyword evidence="3" id="KW-1185">Reference proteome</keyword>
<organism evidence="2 3">
    <name type="scientific">Candolleomyces aberdarensis</name>
    <dbReference type="NCBI Taxonomy" id="2316362"/>
    <lineage>
        <taxon>Eukaryota</taxon>
        <taxon>Fungi</taxon>
        <taxon>Dikarya</taxon>
        <taxon>Basidiomycota</taxon>
        <taxon>Agaricomycotina</taxon>
        <taxon>Agaricomycetes</taxon>
        <taxon>Agaricomycetidae</taxon>
        <taxon>Agaricales</taxon>
        <taxon>Agaricineae</taxon>
        <taxon>Psathyrellaceae</taxon>
        <taxon>Candolleomyces</taxon>
    </lineage>
</organism>
<dbReference type="OrthoDB" id="3070549at2759"/>
<protein>
    <recommendedName>
        <fullName evidence="4">F-box domain-containing protein</fullName>
    </recommendedName>
</protein>
<dbReference type="EMBL" id="SDEE01000583">
    <property type="protein sequence ID" value="RXW15201.1"/>
    <property type="molecule type" value="Genomic_DNA"/>
</dbReference>
<accession>A0A4Q2D933</accession>
<comment type="caution">
    <text evidence="2">The sequence shown here is derived from an EMBL/GenBank/DDBJ whole genome shotgun (WGS) entry which is preliminary data.</text>
</comment>
<gene>
    <name evidence="2" type="ORF">EST38_g10654</name>
</gene>